<dbReference type="CDD" id="cd01310">
    <property type="entry name" value="TatD_DNAse"/>
    <property type="match status" value="1"/>
</dbReference>
<dbReference type="Proteomes" id="UP000286974">
    <property type="component" value="Unassembled WGS sequence"/>
</dbReference>
<dbReference type="PROSITE" id="PS01090">
    <property type="entry name" value="TATD_2"/>
    <property type="match status" value="1"/>
</dbReference>
<dbReference type="GO" id="GO:0005829">
    <property type="term" value="C:cytosol"/>
    <property type="evidence" value="ECO:0007669"/>
    <property type="project" value="TreeGrafter"/>
</dbReference>
<evidence type="ECO:0000256" key="1">
    <source>
        <dbReference type="ARBA" id="ARBA00022801"/>
    </source>
</evidence>
<evidence type="ECO:0000313" key="3">
    <source>
        <dbReference type="Proteomes" id="UP000286974"/>
    </source>
</evidence>
<dbReference type="PANTHER" id="PTHR46124">
    <property type="entry name" value="D-AMINOACYL-TRNA DEACYLASE"/>
    <property type="match status" value="1"/>
</dbReference>
<dbReference type="PROSITE" id="PS01137">
    <property type="entry name" value="TATD_1"/>
    <property type="match status" value="1"/>
</dbReference>
<organism evidence="2 3">
    <name type="scientific">Lentilactobacillus kosonis</name>
    <dbReference type="NCBI Taxonomy" id="2810561"/>
    <lineage>
        <taxon>Bacteria</taxon>
        <taxon>Bacillati</taxon>
        <taxon>Bacillota</taxon>
        <taxon>Bacilli</taxon>
        <taxon>Lactobacillales</taxon>
        <taxon>Lactobacillaceae</taxon>
        <taxon>Lentilactobacillus</taxon>
    </lineage>
</organism>
<protein>
    <submittedName>
        <fullName evidence="2">Putative deoxyribonuclease YcfH</fullName>
    </submittedName>
</protein>
<accession>A0A401FPC7</accession>
<dbReference type="InterPro" id="IPR001130">
    <property type="entry name" value="TatD-like"/>
</dbReference>
<dbReference type="STRING" id="1138822.PL11_007110"/>
<dbReference type="Pfam" id="PF01026">
    <property type="entry name" value="TatD_DNase"/>
    <property type="match status" value="1"/>
</dbReference>
<dbReference type="Gene3D" id="3.20.20.140">
    <property type="entry name" value="Metal-dependent hydrolases"/>
    <property type="match status" value="1"/>
</dbReference>
<sequence length="147" mass="17364">MKIFDSHTHLNDDMLYKDVTSYFNHAQKLGVKKIANVGSNQKLNERSIELAEQHPDMYAIIGWHPEDSIYFKEDQEQWLIDQLTNPKVIAIGEIGLDYYQTNAPRSIQKAVFKRQLEIAKEYHLPVSIHNRDAFEDTYEILKRSWRK</sequence>
<dbReference type="AlphaFoldDB" id="A0A401FPC7"/>
<evidence type="ECO:0000313" key="2">
    <source>
        <dbReference type="EMBL" id="GAY74214.1"/>
    </source>
</evidence>
<dbReference type="EMBL" id="BEXA01000007">
    <property type="protein sequence ID" value="GAY74214.1"/>
    <property type="molecule type" value="Genomic_DNA"/>
</dbReference>
<reference evidence="2 3" key="1">
    <citation type="submission" date="2017-11" db="EMBL/GenBank/DDBJ databases">
        <title>Draft Genome Sequence of Lactobacillus curieae NBRC 111893 isolated from Koso, a Japanese sugar-Vegetable Fermented Beverage.</title>
        <authorList>
            <person name="Chiou T.Y."/>
            <person name="Oshima K."/>
            <person name="Suda W."/>
            <person name="Hattori M."/>
            <person name="Takahashi T."/>
        </authorList>
    </citation>
    <scope>NUCLEOTIDE SEQUENCE [LARGE SCALE GENOMIC DNA]</scope>
    <source>
        <strain evidence="2 3">NBRC111893</strain>
    </source>
</reference>
<dbReference type="PANTHER" id="PTHR46124:SF2">
    <property type="entry name" value="D-AMINOACYL-TRNA DEACYLASE"/>
    <property type="match status" value="1"/>
</dbReference>
<gene>
    <name evidence="2" type="ORF">NBRC111893_2360</name>
</gene>
<dbReference type="GO" id="GO:0016788">
    <property type="term" value="F:hydrolase activity, acting on ester bonds"/>
    <property type="evidence" value="ECO:0007669"/>
    <property type="project" value="InterPro"/>
</dbReference>
<comment type="caution">
    <text evidence="2">The sequence shown here is derived from an EMBL/GenBank/DDBJ whole genome shotgun (WGS) entry which is preliminary data.</text>
</comment>
<dbReference type="InterPro" id="IPR018228">
    <property type="entry name" value="DNase_TatD-rel_CS"/>
</dbReference>
<proteinExistence type="predicted"/>
<dbReference type="SUPFAM" id="SSF51556">
    <property type="entry name" value="Metallo-dependent hydrolases"/>
    <property type="match status" value="1"/>
</dbReference>
<keyword evidence="3" id="KW-1185">Reference proteome</keyword>
<keyword evidence="1" id="KW-0378">Hydrolase</keyword>
<name>A0A401FPC7_9LACO</name>
<dbReference type="InterPro" id="IPR032466">
    <property type="entry name" value="Metal_Hydrolase"/>
</dbReference>